<dbReference type="CDD" id="cd02440">
    <property type="entry name" value="AdoMet_MTases"/>
    <property type="match status" value="1"/>
</dbReference>
<reference evidence="2 3" key="1">
    <citation type="submission" date="2019-01" db="EMBL/GenBank/DDBJ databases">
        <authorList>
            <person name="Chen W.-M."/>
        </authorList>
    </citation>
    <scope>NUCLEOTIDE SEQUENCE [LARGE SCALE GENOMIC DNA]</scope>
    <source>
        <strain evidence="2 3">TER-1</strain>
    </source>
</reference>
<dbReference type="PANTHER" id="PTHR43464:SF83">
    <property type="entry name" value="MALONYL-[ACYL-CARRIER PROTEIN] O-METHYLTRANSFERASE"/>
    <property type="match status" value="1"/>
</dbReference>
<dbReference type="OrthoDB" id="1853779at2"/>
<protein>
    <submittedName>
        <fullName evidence="2">Class I SAM-dependent methyltransferase</fullName>
    </submittedName>
</protein>
<feature type="domain" description="Methyltransferase type 11" evidence="1">
    <location>
        <begin position="78"/>
        <end position="172"/>
    </location>
</feature>
<gene>
    <name evidence="2" type="ORF">EOE48_00040</name>
</gene>
<name>A0A3S2VUM3_9HYPH</name>
<evidence type="ECO:0000259" key="1">
    <source>
        <dbReference type="Pfam" id="PF08241"/>
    </source>
</evidence>
<dbReference type="PANTHER" id="PTHR43464">
    <property type="entry name" value="METHYLTRANSFERASE"/>
    <property type="match status" value="1"/>
</dbReference>
<dbReference type="GO" id="GO:0032259">
    <property type="term" value="P:methylation"/>
    <property type="evidence" value="ECO:0007669"/>
    <property type="project" value="UniProtKB-KW"/>
</dbReference>
<keyword evidence="3" id="KW-1185">Reference proteome</keyword>
<dbReference type="Proteomes" id="UP000286997">
    <property type="component" value="Unassembled WGS sequence"/>
</dbReference>
<dbReference type="InterPro" id="IPR029063">
    <property type="entry name" value="SAM-dependent_MTases_sf"/>
</dbReference>
<comment type="caution">
    <text evidence="2">The sequence shown here is derived from an EMBL/GenBank/DDBJ whole genome shotgun (WGS) entry which is preliminary data.</text>
</comment>
<dbReference type="EMBL" id="SACP01000001">
    <property type="protein sequence ID" value="RVU21487.1"/>
    <property type="molecule type" value="Genomic_DNA"/>
</dbReference>
<dbReference type="SUPFAM" id="SSF53335">
    <property type="entry name" value="S-adenosyl-L-methionine-dependent methyltransferases"/>
    <property type="match status" value="1"/>
</dbReference>
<keyword evidence="2" id="KW-0489">Methyltransferase</keyword>
<proteinExistence type="predicted"/>
<dbReference type="Pfam" id="PF08241">
    <property type="entry name" value="Methyltransf_11"/>
    <property type="match status" value="1"/>
</dbReference>
<dbReference type="InterPro" id="IPR013216">
    <property type="entry name" value="Methyltransf_11"/>
</dbReference>
<organism evidence="2 3">
    <name type="scientific">Methylobacterium oryzihabitans</name>
    <dbReference type="NCBI Taxonomy" id="2499852"/>
    <lineage>
        <taxon>Bacteria</taxon>
        <taxon>Pseudomonadati</taxon>
        <taxon>Pseudomonadota</taxon>
        <taxon>Alphaproteobacteria</taxon>
        <taxon>Hyphomicrobiales</taxon>
        <taxon>Methylobacteriaceae</taxon>
        <taxon>Methylobacterium</taxon>
    </lineage>
</organism>
<dbReference type="RefSeq" id="WP_127726729.1">
    <property type="nucleotide sequence ID" value="NZ_SACP01000001.1"/>
</dbReference>
<dbReference type="Gene3D" id="3.40.50.150">
    <property type="entry name" value="Vaccinia Virus protein VP39"/>
    <property type="match status" value="1"/>
</dbReference>
<evidence type="ECO:0000313" key="2">
    <source>
        <dbReference type="EMBL" id="RVU21487.1"/>
    </source>
</evidence>
<keyword evidence="2" id="KW-0808">Transferase</keyword>
<sequence>MRRLTRACRAAAARLGAGTRAAKPHFVVDYQRAVAALLRSHPVDEAMSLAVGGGYEHVGRVETAILRHYGIADGMALLDFGCGSGRLAHAVSQQLSLDYVGIDVVPDLLAYARTRTPADYRYIVNHELTLPLPDASRDMVAAFSVLTHLNHIESYLYLEEMRRVLRPGGTAVVSFIEFGNAAHWRIFEETVAARRHKVDVPLNQLIEPSVMVLWAERLGLTVEAILAGGDAPWGEAGPLGQSLAVLRKP</sequence>
<accession>A0A3S2VUM3</accession>
<evidence type="ECO:0000313" key="3">
    <source>
        <dbReference type="Proteomes" id="UP000286997"/>
    </source>
</evidence>
<dbReference type="GO" id="GO:0008757">
    <property type="term" value="F:S-adenosylmethionine-dependent methyltransferase activity"/>
    <property type="evidence" value="ECO:0007669"/>
    <property type="project" value="InterPro"/>
</dbReference>
<dbReference type="AlphaFoldDB" id="A0A3S2VUM3"/>